<feature type="region of interest" description="Disordered" evidence="1">
    <location>
        <begin position="131"/>
        <end position="164"/>
    </location>
</feature>
<name>A0AAV4IXV1_9GAST</name>
<feature type="compositionally biased region" description="Basic residues" evidence="1">
    <location>
        <begin position="265"/>
        <end position="279"/>
    </location>
</feature>
<dbReference type="PROSITE" id="PS50132">
    <property type="entry name" value="RGS"/>
    <property type="match status" value="1"/>
</dbReference>
<protein>
    <submittedName>
        <fullName evidence="3">Regulator of G-protein signaling</fullName>
    </submittedName>
</protein>
<comment type="caution">
    <text evidence="3">The sequence shown here is derived from an EMBL/GenBank/DDBJ whole genome shotgun (WGS) entry which is preliminary data.</text>
</comment>
<evidence type="ECO:0000259" key="2">
    <source>
        <dbReference type="PROSITE" id="PS50132"/>
    </source>
</evidence>
<dbReference type="AlphaFoldDB" id="A0AAV4IXV1"/>
<dbReference type="PRINTS" id="PR01301">
    <property type="entry name" value="RGSPROTEIN"/>
</dbReference>
<feature type="region of interest" description="Disordered" evidence="1">
    <location>
        <begin position="298"/>
        <end position="354"/>
    </location>
</feature>
<sequence length="594" mass="64319">MAMITEVVVRIVGVHLEEPSPSLSDHRWSSHVGGAVKAKWTDEDLDAFVLQLSNPQHHVTKLGPIKAAAGGGGGTGRHSAHVPSLDSPRKDSFELCHELQGVDRVRAPLARSETDTSVALSCERHKDMTYNLSRSGEDVSRSLGGEGGGSKSATTTGNSGGSGGLISGLSGLRLIKNKKLARSSHANAKRSAAAAAALHKSKDDVTGSQSSSGETGSGHVVTFSCNGSSPESSDVEASTSATAPIAPDQSTSGASGKEVGAAVTSKKRRFRKMLSRPLHRSQSAGCSKDVAAHALFLEKQQKKSKDDSMTARKARASEGDIRHTRLDSDEIEDDDDTTTSVASSNTNGNGGKKLLGRIHKTKSADAAMLTPEEEGSVVAPPSKHKSRNIAKKISKKMQFLRRRHTDSTLGVVERDEGARRLTTIDPEEAQEWSKSFNTLLFDKKGSCGGDDDDDDDDDDTDTKWWAIMVVAKHVPCTSGLELFRGFLLSEHSDENIEFWIACENYKNSKSSKQLPSLAQKIFNDYVAVQARREVNLDSKTRNMTYESVTSNPNRQTFDEAQRRVQALMEKDSYRRFLESEIYVDLASGNLHHKS</sequence>
<feature type="compositionally biased region" description="Polar residues" evidence="1">
    <location>
        <begin position="223"/>
        <end position="254"/>
    </location>
</feature>
<dbReference type="PANTHER" id="PTHR10845">
    <property type="entry name" value="REGULATOR OF G PROTEIN SIGNALING"/>
    <property type="match status" value="1"/>
</dbReference>
<feature type="compositionally biased region" description="Low complexity" evidence="1">
    <location>
        <begin position="206"/>
        <end position="218"/>
    </location>
</feature>
<proteinExistence type="predicted"/>
<dbReference type="FunFam" id="1.10.167.10:FF:000001">
    <property type="entry name" value="Putative regulator of g-protein signaling 12"/>
    <property type="match status" value="1"/>
</dbReference>
<gene>
    <name evidence="3" type="ORF">ElyMa_003165400</name>
</gene>
<reference evidence="3 4" key="1">
    <citation type="journal article" date="2021" name="Elife">
        <title>Chloroplast acquisition without the gene transfer in kleptoplastic sea slugs, Plakobranchus ocellatus.</title>
        <authorList>
            <person name="Maeda T."/>
            <person name="Takahashi S."/>
            <person name="Yoshida T."/>
            <person name="Shimamura S."/>
            <person name="Takaki Y."/>
            <person name="Nagai Y."/>
            <person name="Toyoda A."/>
            <person name="Suzuki Y."/>
            <person name="Arimoto A."/>
            <person name="Ishii H."/>
            <person name="Satoh N."/>
            <person name="Nishiyama T."/>
            <person name="Hasebe M."/>
            <person name="Maruyama T."/>
            <person name="Minagawa J."/>
            <person name="Obokata J."/>
            <person name="Shigenobu S."/>
        </authorList>
    </citation>
    <scope>NUCLEOTIDE SEQUENCE [LARGE SCALE GENOMIC DNA]</scope>
</reference>
<dbReference type="Pfam" id="PF00615">
    <property type="entry name" value="RGS"/>
    <property type="match status" value="1"/>
</dbReference>
<feature type="region of interest" description="Disordered" evidence="1">
    <location>
        <begin position="183"/>
        <end position="286"/>
    </location>
</feature>
<keyword evidence="4" id="KW-1185">Reference proteome</keyword>
<evidence type="ECO:0000313" key="4">
    <source>
        <dbReference type="Proteomes" id="UP000762676"/>
    </source>
</evidence>
<dbReference type="Gene3D" id="1.10.167.10">
    <property type="entry name" value="Regulator of G-protein Signalling 4, domain 2"/>
    <property type="match status" value="1"/>
</dbReference>
<dbReference type="Proteomes" id="UP000762676">
    <property type="component" value="Unassembled WGS sequence"/>
</dbReference>
<dbReference type="SMART" id="SM00315">
    <property type="entry name" value="RGS"/>
    <property type="match status" value="1"/>
</dbReference>
<dbReference type="SUPFAM" id="SSF48097">
    <property type="entry name" value="Regulator of G-protein signaling, RGS"/>
    <property type="match status" value="1"/>
</dbReference>
<dbReference type="InterPro" id="IPR044926">
    <property type="entry name" value="RGS_subdomain_2"/>
</dbReference>
<evidence type="ECO:0000256" key="1">
    <source>
        <dbReference type="SAM" id="MobiDB-lite"/>
    </source>
</evidence>
<dbReference type="InterPro" id="IPR016137">
    <property type="entry name" value="RGS"/>
</dbReference>
<feature type="compositionally biased region" description="Basic and acidic residues" evidence="1">
    <location>
        <begin position="299"/>
        <end position="328"/>
    </location>
</feature>
<organism evidence="3 4">
    <name type="scientific">Elysia marginata</name>
    <dbReference type="NCBI Taxonomy" id="1093978"/>
    <lineage>
        <taxon>Eukaryota</taxon>
        <taxon>Metazoa</taxon>
        <taxon>Spiralia</taxon>
        <taxon>Lophotrochozoa</taxon>
        <taxon>Mollusca</taxon>
        <taxon>Gastropoda</taxon>
        <taxon>Heterobranchia</taxon>
        <taxon>Euthyneura</taxon>
        <taxon>Panpulmonata</taxon>
        <taxon>Sacoglossa</taxon>
        <taxon>Placobranchoidea</taxon>
        <taxon>Plakobranchidae</taxon>
        <taxon>Elysia</taxon>
    </lineage>
</organism>
<accession>A0AAV4IXV1</accession>
<feature type="compositionally biased region" description="Low complexity" evidence="1">
    <location>
        <begin position="338"/>
        <end position="347"/>
    </location>
</feature>
<evidence type="ECO:0000313" key="3">
    <source>
        <dbReference type="EMBL" id="GFS14544.1"/>
    </source>
</evidence>
<feature type="domain" description="RGS" evidence="2">
    <location>
        <begin position="479"/>
        <end position="586"/>
    </location>
</feature>
<dbReference type="EMBL" id="BMAT01006533">
    <property type="protein sequence ID" value="GFS14544.1"/>
    <property type="molecule type" value="Genomic_DNA"/>
</dbReference>
<dbReference type="InterPro" id="IPR036305">
    <property type="entry name" value="RGS_sf"/>
</dbReference>
<feature type="compositionally biased region" description="Low complexity" evidence="1">
    <location>
        <begin position="183"/>
        <end position="198"/>
    </location>
</feature>
<feature type="region of interest" description="Disordered" evidence="1">
    <location>
        <begin position="67"/>
        <end position="87"/>
    </location>
</feature>
<dbReference type="PANTHER" id="PTHR10845:SF259">
    <property type="entry name" value="RGS DOMAIN-CONTAINING PROTEIN-RELATED"/>
    <property type="match status" value="1"/>
</dbReference>